<dbReference type="InterPro" id="IPR036291">
    <property type="entry name" value="NAD(P)-bd_dom_sf"/>
</dbReference>
<protein>
    <recommendedName>
        <fullName evidence="3">Ketoreductase domain-containing protein</fullName>
    </recommendedName>
</protein>
<dbReference type="PRINTS" id="PR00080">
    <property type="entry name" value="SDRFAMILY"/>
</dbReference>
<dbReference type="InterPro" id="IPR002347">
    <property type="entry name" value="SDR_fam"/>
</dbReference>
<dbReference type="InterPro" id="IPR057326">
    <property type="entry name" value="KR_dom"/>
</dbReference>
<gene>
    <name evidence="4" type="ORF">NP233_g2192</name>
</gene>
<evidence type="ECO:0000313" key="5">
    <source>
        <dbReference type="Proteomes" id="UP001213000"/>
    </source>
</evidence>
<name>A0AAD5YXF1_9AGAR</name>
<dbReference type="SMART" id="SM00822">
    <property type="entry name" value="PKS_KR"/>
    <property type="match status" value="1"/>
</dbReference>
<accession>A0AAD5YXF1</accession>
<evidence type="ECO:0000256" key="2">
    <source>
        <dbReference type="RuleBase" id="RU000363"/>
    </source>
</evidence>
<dbReference type="EMBL" id="JANIEX010000090">
    <property type="protein sequence ID" value="KAJ3573804.1"/>
    <property type="molecule type" value="Genomic_DNA"/>
</dbReference>
<reference evidence="4" key="1">
    <citation type="submission" date="2022-07" db="EMBL/GenBank/DDBJ databases">
        <title>Genome Sequence of Leucocoprinus birnbaumii.</title>
        <authorList>
            <person name="Buettner E."/>
        </authorList>
    </citation>
    <scope>NUCLEOTIDE SEQUENCE</scope>
    <source>
        <strain evidence="4">VT141</strain>
    </source>
</reference>
<sequence length="238" mass="24836">MSLGVAIVTGAARGIGRAVAIRLAQDGYDVALVDIEPQDELSSLRKEIEALGRRAIEVIGDVSEESVVEAMVARTVAELGSLEVMVANAGIGIVKPLVETTIKEWDLVFNVNAKGVFLCYKHAAKVMIERGKGGRIIGASSTAGKRAGATLSVYSATKSVVISLTQSSAEELKPYGVTVNAYAPAEAIIQNKVSIPGLQGLPVGQPQDVAAMVSYLASKDANFVTGQTFTVDGGVLLY</sequence>
<dbReference type="GO" id="GO:0006633">
    <property type="term" value="P:fatty acid biosynthetic process"/>
    <property type="evidence" value="ECO:0007669"/>
    <property type="project" value="TreeGrafter"/>
</dbReference>
<dbReference type="AlphaFoldDB" id="A0AAD5YXF1"/>
<comment type="caution">
    <text evidence="4">The sequence shown here is derived from an EMBL/GenBank/DDBJ whole genome shotgun (WGS) entry which is preliminary data.</text>
</comment>
<dbReference type="PRINTS" id="PR00081">
    <property type="entry name" value="GDHRDH"/>
</dbReference>
<evidence type="ECO:0000259" key="3">
    <source>
        <dbReference type="SMART" id="SM00822"/>
    </source>
</evidence>
<feature type="domain" description="Ketoreductase" evidence="3">
    <location>
        <begin position="4"/>
        <end position="185"/>
    </location>
</feature>
<keyword evidence="5" id="KW-1185">Reference proteome</keyword>
<evidence type="ECO:0000313" key="4">
    <source>
        <dbReference type="EMBL" id="KAJ3573804.1"/>
    </source>
</evidence>
<dbReference type="GO" id="GO:0048038">
    <property type="term" value="F:quinone binding"/>
    <property type="evidence" value="ECO:0007669"/>
    <property type="project" value="TreeGrafter"/>
</dbReference>
<dbReference type="PANTHER" id="PTHR42760:SF121">
    <property type="entry name" value="3-OXOACYL-(ACYL-CARRIER-PROTEIN) REDUCTASE"/>
    <property type="match status" value="1"/>
</dbReference>
<dbReference type="Pfam" id="PF00106">
    <property type="entry name" value="adh_short"/>
    <property type="match status" value="1"/>
</dbReference>
<dbReference type="SUPFAM" id="SSF51735">
    <property type="entry name" value="NAD(P)-binding Rossmann-fold domains"/>
    <property type="match status" value="1"/>
</dbReference>
<evidence type="ECO:0000256" key="1">
    <source>
        <dbReference type="ARBA" id="ARBA00006484"/>
    </source>
</evidence>
<proteinExistence type="inferred from homology"/>
<dbReference type="Proteomes" id="UP001213000">
    <property type="component" value="Unassembled WGS sequence"/>
</dbReference>
<dbReference type="GO" id="GO:0016616">
    <property type="term" value="F:oxidoreductase activity, acting on the CH-OH group of donors, NAD or NADP as acceptor"/>
    <property type="evidence" value="ECO:0007669"/>
    <property type="project" value="TreeGrafter"/>
</dbReference>
<dbReference type="PANTHER" id="PTHR42760">
    <property type="entry name" value="SHORT-CHAIN DEHYDROGENASES/REDUCTASES FAMILY MEMBER"/>
    <property type="match status" value="1"/>
</dbReference>
<comment type="similarity">
    <text evidence="1 2">Belongs to the short-chain dehydrogenases/reductases (SDR) family.</text>
</comment>
<organism evidence="4 5">
    <name type="scientific">Leucocoprinus birnbaumii</name>
    <dbReference type="NCBI Taxonomy" id="56174"/>
    <lineage>
        <taxon>Eukaryota</taxon>
        <taxon>Fungi</taxon>
        <taxon>Dikarya</taxon>
        <taxon>Basidiomycota</taxon>
        <taxon>Agaricomycotina</taxon>
        <taxon>Agaricomycetes</taxon>
        <taxon>Agaricomycetidae</taxon>
        <taxon>Agaricales</taxon>
        <taxon>Agaricineae</taxon>
        <taxon>Agaricaceae</taxon>
        <taxon>Leucocoprinus</taxon>
    </lineage>
</organism>
<dbReference type="Gene3D" id="3.40.50.720">
    <property type="entry name" value="NAD(P)-binding Rossmann-like Domain"/>
    <property type="match status" value="1"/>
</dbReference>
<dbReference type="FunFam" id="3.40.50.720:FF:000084">
    <property type="entry name" value="Short-chain dehydrogenase reductase"/>
    <property type="match status" value="1"/>
</dbReference>